<evidence type="ECO:0000256" key="7">
    <source>
        <dbReference type="ARBA" id="ARBA00022989"/>
    </source>
</evidence>
<evidence type="ECO:0000256" key="6">
    <source>
        <dbReference type="ARBA" id="ARBA00022840"/>
    </source>
</evidence>
<dbReference type="GO" id="GO:0140359">
    <property type="term" value="F:ABC-type transporter activity"/>
    <property type="evidence" value="ECO:0007669"/>
    <property type="project" value="InterPro"/>
</dbReference>
<feature type="domain" description="ABC transmembrane type-1" evidence="12">
    <location>
        <begin position="22"/>
        <end position="303"/>
    </location>
</feature>
<dbReference type="SUPFAM" id="SSF90123">
    <property type="entry name" value="ABC transporter transmembrane region"/>
    <property type="match status" value="1"/>
</dbReference>
<keyword evidence="6" id="KW-0067">ATP-binding</keyword>
<evidence type="ECO:0000256" key="1">
    <source>
        <dbReference type="ARBA" id="ARBA00004429"/>
    </source>
</evidence>
<dbReference type="Pfam" id="PF00664">
    <property type="entry name" value="ABC_membrane"/>
    <property type="match status" value="1"/>
</dbReference>
<protein>
    <submittedName>
        <fullName evidence="13">ABC-type multidrug transport system, ATPase and permease component</fullName>
    </submittedName>
</protein>
<dbReference type="HOGENOM" id="CLU_000604_84_3_11"/>
<evidence type="ECO:0000256" key="5">
    <source>
        <dbReference type="ARBA" id="ARBA00022741"/>
    </source>
</evidence>
<dbReference type="InterPro" id="IPR027417">
    <property type="entry name" value="P-loop_NTPase"/>
</dbReference>
<organism evidence="13 14">
    <name type="scientific">Cryptobacterium curtum (strain ATCC 700683 / DSM 15641 / CCUG 43107 / 12-3)</name>
    <dbReference type="NCBI Taxonomy" id="469378"/>
    <lineage>
        <taxon>Bacteria</taxon>
        <taxon>Bacillati</taxon>
        <taxon>Actinomycetota</taxon>
        <taxon>Coriobacteriia</taxon>
        <taxon>Eggerthellales</taxon>
        <taxon>Eggerthellaceae</taxon>
        <taxon>Cryptobacterium</taxon>
    </lineage>
</organism>
<name>C7MMF1_CRYCD</name>
<comment type="similarity">
    <text evidence="9">Belongs to the ABC transporter superfamily. Siderophore-Fe(3+) uptake transporter (SIUT) (TC 3.A.1.21) family.</text>
</comment>
<evidence type="ECO:0000256" key="4">
    <source>
        <dbReference type="ARBA" id="ARBA00022692"/>
    </source>
</evidence>
<proteinExistence type="inferred from homology"/>
<feature type="transmembrane region" description="Helical" evidence="10">
    <location>
        <begin position="21"/>
        <end position="44"/>
    </location>
</feature>
<dbReference type="PROSITE" id="PS50893">
    <property type="entry name" value="ABC_TRANSPORTER_2"/>
    <property type="match status" value="1"/>
</dbReference>
<keyword evidence="7 10" id="KW-1133">Transmembrane helix</keyword>
<dbReference type="AlphaFoldDB" id="C7MMF1"/>
<dbReference type="Gene3D" id="1.20.1560.10">
    <property type="entry name" value="ABC transporter type 1, transmembrane domain"/>
    <property type="match status" value="1"/>
</dbReference>
<feature type="domain" description="ABC transporter" evidence="11">
    <location>
        <begin position="334"/>
        <end position="567"/>
    </location>
</feature>
<evidence type="ECO:0000256" key="3">
    <source>
        <dbReference type="ARBA" id="ARBA00022475"/>
    </source>
</evidence>
<dbReference type="InterPro" id="IPR011527">
    <property type="entry name" value="ABC1_TM_dom"/>
</dbReference>
<dbReference type="InterPro" id="IPR003439">
    <property type="entry name" value="ABC_transporter-like_ATP-bd"/>
</dbReference>
<feature type="transmembrane region" description="Helical" evidence="10">
    <location>
        <begin position="265"/>
        <end position="288"/>
    </location>
</feature>
<evidence type="ECO:0000256" key="2">
    <source>
        <dbReference type="ARBA" id="ARBA00022448"/>
    </source>
</evidence>
<keyword evidence="3" id="KW-1003">Cell membrane</keyword>
<dbReference type="InterPro" id="IPR036640">
    <property type="entry name" value="ABC1_TM_sf"/>
</dbReference>
<reference evidence="13 14" key="1">
    <citation type="journal article" date="2009" name="Stand. Genomic Sci.">
        <title>Complete genome sequence of Cryptobacterium curtum type strain (12-3).</title>
        <authorList>
            <person name="Mavrommatis K."/>
            <person name="Pukall R."/>
            <person name="Rohde C."/>
            <person name="Chen F."/>
            <person name="Sims D."/>
            <person name="Brettin T."/>
            <person name="Kuske C."/>
            <person name="Detter J.C."/>
            <person name="Han C."/>
            <person name="Lapidus A."/>
            <person name="Copeland A."/>
            <person name="Glavina Del Rio T."/>
            <person name="Nolan M."/>
            <person name="Lucas S."/>
            <person name="Tice H."/>
            <person name="Cheng J.F."/>
            <person name="Bruce D."/>
            <person name="Goodwin L."/>
            <person name="Pitluck S."/>
            <person name="Ovchinnikova G."/>
            <person name="Pati A."/>
            <person name="Ivanova N."/>
            <person name="Chen A."/>
            <person name="Palaniappan K."/>
            <person name="Chain P."/>
            <person name="D'haeseleer P."/>
            <person name="Goker M."/>
            <person name="Bristow J."/>
            <person name="Eisen J.A."/>
            <person name="Markowitz V."/>
            <person name="Hugenholtz P."/>
            <person name="Rohde M."/>
            <person name="Klenk H.P."/>
            <person name="Kyrpides N.C."/>
        </authorList>
    </citation>
    <scope>NUCLEOTIDE SEQUENCE [LARGE SCALE GENOMIC DNA]</scope>
    <source>
        <strain evidence="14">ATCC 700683 / DSM 15641 / 12-3</strain>
    </source>
</reference>
<dbReference type="GO" id="GO:0005524">
    <property type="term" value="F:ATP binding"/>
    <property type="evidence" value="ECO:0007669"/>
    <property type="project" value="UniProtKB-KW"/>
</dbReference>
<evidence type="ECO:0000259" key="11">
    <source>
        <dbReference type="PROSITE" id="PS50893"/>
    </source>
</evidence>
<dbReference type="PANTHER" id="PTHR24221">
    <property type="entry name" value="ATP-BINDING CASSETTE SUB-FAMILY B"/>
    <property type="match status" value="1"/>
</dbReference>
<feature type="transmembrane region" description="Helical" evidence="10">
    <location>
        <begin position="160"/>
        <end position="178"/>
    </location>
</feature>
<dbReference type="eggNOG" id="COG1132">
    <property type="taxonomic scope" value="Bacteria"/>
</dbReference>
<dbReference type="InterPro" id="IPR039421">
    <property type="entry name" value="Type_1_exporter"/>
</dbReference>
<evidence type="ECO:0000256" key="8">
    <source>
        <dbReference type="ARBA" id="ARBA00023136"/>
    </source>
</evidence>
<feature type="transmembrane region" description="Helical" evidence="10">
    <location>
        <begin position="56"/>
        <end position="77"/>
    </location>
</feature>
<dbReference type="RefSeq" id="WP_012802779.1">
    <property type="nucleotide sequence ID" value="NC_013170.1"/>
</dbReference>
<evidence type="ECO:0000256" key="9">
    <source>
        <dbReference type="ARBA" id="ARBA00023455"/>
    </source>
</evidence>
<keyword evidence="4 10" id="KW-0812">Transmembrane</keyword>
<dbReference type="KEGG" id="ccu:Ccur_03660"/>
<dbReference type="PANTHER" id="PTHR24221:SF397">
    <property type="entry name" value="ABC TRANSPORTER, ATP-BINDING TRANSMEMBRANE PROTEIN"/>
    <property type="match status" value="1"/>
</dbReference>
<accession>C7MMF1</accession>
<dbReference type="GO" id="GO:0034040">
    <property type="term" value="F:ATPase-coupled lipid transmembrane transporter activity"/>
    <property type="evidence" value="ECO:0007669"/>
    <property type="project" value="TreeGrafter"/>
</dbReference>
<dbReference type="FunFam" id="3.40.50.300:FF:000221">
    <property type="entry name" value="Multidrug ABC transporter ATP-binding protein"/>
    <property type="match status" value="1"/>
</dbReference>
<dbReference type="InterPro" id="IPR003593">
    <property type="entry name" value="AAA+_ATPase"/>
</dbReference>
<dbReference type="CDD" id="cd07346">
    <property type="entry name" value="ABC_6TM_exporters"/>
    <property type="match status" value="1"/>
</dbReference>
<dbReference type="Proteomes" id="UP000000954">
    <property type="component" value="Chromosome"/>
</dbReference>
<comment type="subcellular location">
    <subcellularLocation>
        <location evidence="1">Cell inner membrane</location>
        <topology evidence="1">Multi-pass membrane protein</topology>
    </subcellularLocation>
</comment>
<dbReference type="GO" id="GO:0005886">
    <property type="term" value="C:plasma membrane"/>
    <property type="evidence" value="ECO:0007669"/>
    <property type="project" value="UniProtKB-SubCell"/>
</dbReference>
<dbReference type="EMBL" id="CP001682">
    <property type="protein sequence ID" value="ACU94091.1"/>
    <property type="molecule type" value="Genomic_DNA"/>
</dbReference>
<dbReference type="PROSITE" id="PS00211">
    <property type="entry name" value="ABC_TRANSPORTER_1"/>
    <property type="match status" value="1"/>
</dbReference>
<sequence>MISVLKKYFAFGSIYQKNLTRGLLLTFIHAFFEALQITALWIVFTDLVHGTISNTTLLMSLGTMLVCIVGSFVTAHFTSVNFCQANFGMAGAKRAEVGDRMRHLPMGYFNEKSLGDITGIMTNTLDAMQTMGGMVYQAVLGGLAFSVMICVMMFVLDWRLGLLTLITIALFCATMELLQRFVRTASDRRTAAQDSIISAALEYVRGIGVIRAFSLLDSANSRFAEAVGRCEHENVAFEFACLRFAVAQSVVAKAASVTMCLLSCWLWLAGIMDAGICLTMIVASFMVFSRLEMSGAFSSILRHIEVAMEKVNALLATNTMDEGAGLTTASGYDIDIKNVSFGYGTARILEDVSLSIPAGTSCAIVGPSGSGKTTLVRLIERFWDVDTGVVQLGGRDVRDYQVDSLMENFSTVFQGVFLFDDTVENNIKFGNPGATHEQVVRAAQRARCEEFIAALPNGYNTRLGENGSMLSGGERQRLSIARAILKDAPIVILDEATANVDPENELELQHAIAELTKSKTVIMIAHRLKTVRDADQIIVLDKGRIVQQGTHDSLMEQGGLYATFVNMRERAVGWKIA</sequence>
<dbReference type="PROSITE" id="PS50929">
    <property type="entry name" value="ABC_TM1F"/>
    <property type="match status" value="1"/>
</dbReference>
<evidence type="ECO:0000313" key="14">
    <source>
        <dbReference type="Proteomes" id="UP000000954"/>
    </source>
</evidence>
<dbReference type="Gene3D" id="3.40.50.300">
    <property type="entry name" value="P-loop containing nucleotide triphosphate hydrolases"/>
    <property type="match status" value="1"/>
</dbReference>
<evidence type="ECO:0000313" key="13">
    <source>
        <dbReference type="EMBL" id="ACU94091.1"/>
    </source>
</evidence>
<dbReference type="GO" id="GO:0016887">
    <property type="term" value="F:ATP hydrolysis activity"/>
    <property type="evidence" value="ECO:0007669"/>
    <property type="project" value="InterPro"/>
</dbReference>
<dbReference type="Pfam" id="PF00005">
    <property type="entry name" value="ABC_tran"/>
    <property type="match status" value="1"/>
</dbReference>
<evidence type="ECO:0000259" key="12">
    <source>
        <dbReference type="PROSITE" id="PS50929"/>
    </source>
</evidence>
<keyword evidence="5" id="KW-0547">Nucleotide-binding</keyword>
<evidence type="ECO:0000256" key="10">
    <source>
        <dbReference type="SAM" id="Phobius"/>
    </source>
</evidence>
<dbReference type="InterPro" id="IPR017871">
    <property type="entry name" value="ABC_transporter-like_CS"/>
</dbReference>
<dbReference type="SMART" id="SM00382">
    <property type="entry name" value="AAA"/>
    <property type="match status" value="1"/>
</dbReference>
<keyword evidence="8 10" id="KW-0472">Membrane</keyword>
<keyword evidence="14" id="KW-1185">Reference proteome</keyword>
<gene>
    <name evidence="13" type="ordered locus">Ccur_03660</name>
</gene>
<dbReference type="OrthoDB" id="9806127at2"/>
<dbReference type="SUPFAM" id="SSF52540">
    <property type="entry name" value="P-loop containing nucleoside triphosphate hydrolases"/>
    <property type="match status" value="1"/>
</dbReference>
<keyword evidence="2" id="KW-0813">Transport</keyword>
<dbReference type="STRING" id="469378.Ccur_03660"/>
<feature type="transmembrane region" description="Helical" evidence="10">
    <location>
        <begin position="134"/>
        <end position="154"/>
    </location>
</feature>